<dbReference type="PROSITE" id="PS51257">
    <property type="entry name" value="PROKAR_LIPOPROTEIN"/>
    <property type="match status" value="1"/>
</dbReference>
<evidence type="ECO:0000313" key="1">
    <source>
        <dbReference type="EMBL" id="SVC41688.1"/>
    </source>
</evidence>
<dbReference type="AlphaFoldDB" id="A0A382LYY4"/>
<reference evidence="1" key="1">
    <citation type="submission" date="2018-05" db="EMBL/GenBank/DDBJ databases">
        <authorList>
            <person name="Lanie J.A."/>
            <person name="Ng W.-L."/>
            <person name="Kazmierczak K.M."/>
            <person name="Andrzejewski T.M."/>
            <person name="Davidsen T.M."/>
            <person name="Wayne K.J."/>
            <person name="Tettelin H."/>
            <person name="Glass J.I."/>
            <person name="Rusch D."/>
            <person name="Podicherti R."/>
            <person name="Tsui H.-C.T."/>
            <person name="Winkler M.E."/>
        </authorList>
    </citation>
    <scope>NUCLEOTIDE SEQUENCE</scope>
</reference>
<sequence length="51" mass="5618">MAAIHSKIKAKTLLSLYWTLLVWGSTGCGIELPSPPPNLFYKFNVLKVGRG</sequence>
<protein>
    <recommendedName>
        <fullName evidence="2">Lipoprotein</fullName>
    </recommendedName>
</protein>
<name>A0A382LYY4_9ZZZZ</name>
<feature type="non-terminal residue" evidence="1">
    <location>
        <position position="51"/>
    </location>
</feature>
<evidence type="ECO:0008006" key="2">
    <source>
        <dbReference type="Google" id="ProtNLM"/>
    </source>
</evidence>
<gene>
    <name evidence="1" type="ORF">METZ01_LOCUS294542</name>
</gene>
<proteinExistence type="predicted"/>
<organism evidence="1">
    <name type="scientific">marine metagenome</name>
    <dbReference type="NCBI Taxonomy" id="408172"/>
    <lineage>
        <taxon>unclassified sequences</taxon>
        <taxon>metagenomes</taxon>
        <taxon>ecological metagenomes</taxon>
    </lineage>
</organism>
<dbReference type="EMBL" id="UINC01090071">
    <property type="protein sequence ID" value="SVC41688.1"/>
    <property type="molecule type" value="Genomic_DNA"/>
</dbReference>
<accession>A0A382LYY4</accession>